<feature type="compositionally biased region" description="Acidic residues" evidence="1">
    <location>
        <begin position="77"/>
        <end position="95"/>
    </location>
</feature>
<dbReference type="AlphaFoldDB" id="A0A8X6H1W7"/>
<dbReference type="EMBL" id="BMAO01034184">
    <property type="protein sequence ID" value="GFQ94573.1"/>
    <property type="molecule type" value="Genomic_DNA"/>
</dbReference>
<proteinExistence type="predicted"/>
<accession>A0A8X6H1W7</accession>
<sequence length="190" mass="21108">MKSVSPCKMTAGGEVHPTNMGLEGRGNSPTTVRPLLPYTHVLGSDEDDVNEEYPELSKVSREIKKKSPFPVTSSSIVDDDEATDDEEYEEAEETALEGYTTPLDDDETTIDEYIIFKEVMNGLKTTDPNWYNILTSHLTAEQQRAFEEVMVLADQRKAAAESKRIEKSGGYVFQNQTVPTSFNFGGTPLS</sequence>
<keyword evidence="3" id="KW-1185">Reference proteome</keyword>
<feature type="region of interest" description="Disordered" evidence="1">
    <location>
        <begin position="1"/>
        <end position="95"/>
    </location>
</feature>
<reference evidence="2" key="1">
    <citation type="submission" date="2020-07" db="EMBL/GenBank/DDBJ databases">
        <title>Multicomponent nature underlies the extraordinary mechanical properties of spider dragline silk.</title>
        <authorList>
            <person name="Kono N."/>
            <person name="Nakamura H."/>
            <person name="Mori M."/>
            <person name="Yoshida Y."/>
            <person name="Ohtoshi R."/>
            <person name="Malay A.D."/>
            <person name="Moran D.A.P."/>
            <person name="Tomita M."/>
            <person name="Numata K."/>
            <person name="Arakawa K."/>
        </authorList>
    </citation>
    <scope>NUCLEOTIDE SEQUENCE</scope>
</reference>
<feature type="compositionally biased region" description="Acidic residues" evidence="1">
    <location>
        <begin position="44"/>
        <end position="54"/>
    </location>
</feature>
<comment type="caution">
    <text evidence="2">The sequence shown here is derived from an EMBL/GenBank/DDBJ whole genome shotgun (WGS) entry which is preliminary data.</text>
</comment>
<dbReference type="Proteomes" id="UP000887116">
    <property type="component" value="Unassembled WGS sequence"/>
</dbReference>
<dbReference type="OrthoDB" id="760868at2759"/>
<evidence type="ECO:0000313" key="2">
    <source>
        <dbReference type="EMBL" id="GFQ94573.1"/>
    </source>
</evidence>
<organism evidence="2 3">
    <name type="scientific">Trichonephila clavata</name>
    <name type="common">Joro spider</name>
    <name type="synonym">Nephila clavata</name>
    <dbReference type="NCBI Taxonomy" id="2740835"/>
    <lineage>
        <taxon>Eukaryota</taxon>
        <taxon>Metazoa</taxon>
        <taxon>Ecdysozoa</taxon>
        <taxon>Arthropoda</taxon>
        <taxon>Chelicerata</taxon>
        <taxon>Arachnida</taxon>
        <taxon>Araneae</taxon>
        <taxon>Araneomorphae</taxon>
        <taxon>Entelegynae</taxon>
        <taxon>Araneoidea</taxon>
        <taxon>Nephilidae</taxon>
        <taxon>Trichonephila</taxon>
    </lineage>
</organism>
<protein>
    <submittedName>
        <fullName evidence="2">Importin-7</fullName>
    </submittedName>
</protein>
<gene>
    <name evidence="2" type="primary">Ipo7</name>
    <name evidence="2" type="ORF">TNCT_227081</name>
</gene>
<evidence type="ECO:0000256" key="1">
    <source>
        <dbReference type="SAM" id="MobiDB-lite"/>
    </source>
</evidence>
<evidence type="ECO:0000313" key="3">
    <source>
        <dbReference type="Proteomes" id="UP000887116"/>
    </source>
</evidence>
<name>A0A8X6H1W7_TRICU</name>